<comment type="caution">
    <text evidence="11">The sequence shown here is derived from an EMBL/GenBank/DDBJ whole genome shotgun (WGS) entry which is preliminary data.</text>
</comment>
<evidence type="ECO:0000256" key="6">
    <source>
        <dbReference type="ARBA" id="ARBA00022840"/>
    </source>
</evidence>
<dbReference type="PANTHER" id="PTHR37940:SF1">
    <property type="entry name" value="LYSINE--TRNA LIGASE"/>
    <property type="match status" value="1"/>
</dbReference>
<comment type="caution">
    <text evidence="10">Lacks conserved residue(s) required for the propagation of feature annotation.</text>
</comment>
<evidence type="ECO:0000256" key="10">
    <source>
        <dbReference type="HAMAP-Rule" id="MF_00177"/>
    </source>
</evidence>
<keyword evidence="6 10" id="KW-0067">ATP-binding</keyword>
<protein>
    <recommendedName>
        <fullName evidence="10">Lysine--tRNA ligase</fullName>
        <ecNumber evidence="10">6.1.1.6</ecNumber>
    </recommendedName>
    <alternativeName>
        <fullName evidence="10">Lysyl-tRNA synthetase</fullName>
        <shortName evidence="10">LysRS</shortName>
    </alternativeName>
</protein>
<evidence type="ECO:0000256" key="4">
    <source>
        <dbReference type="ARBA" id="ARBA00022598"/>
    </source>
</evidence>
<dbReference type="Gene3D" id="1.10.10.770">
    <property type="match status" value="1"/>
</dbReference>
<dbReference type="AlphaFoldDB" id="A0A2M6WE76"/>
<dbReference type="Gene3D" id="1.10.10.350">
    <property type="match status" value="1"/>
</dbReference>
<dbReference type="GO" id="GO:0006430">
    <property type="term" value="P:lysyl-tRNA aminoacylation"/>
    <property type="evidence" value="ECO:0007669"/>
    <property type="project" value="UniProtKB-UniRule"/>
</dbReference>
<keyword evidence="4 10" id="KW-0436">Ligase</keyword>
<evidence type="ECO:0000256" key="7">
    <source>
        <dbReference type="ARBA" id="ARBA00022917"/>
    </source>
</evidence>
<evidence type="ECO:0000256" key="9">
    <source>
        <dbReference type="ARBA" id="ARBA00048573"/>
    </source>
</evidence>
<dbReference type="EC" id="6.1.1.6" evidence="10"/>
<keyword evidence="7 10" id="KW-0648">Protein biosynthesis</keyword>
<name>A0A2M6WE76_9BACT</name>
<dbReference type="EMBL" id="PFBJ01000011">
    <property type="protein sequence ID" value="PIT91089.1"/>
    <property type="molecule type" value="Genomic_DNA"/>
</dbReference>
<dbReference type="GO" id="GO:0005524">
    <property type="term" value="F:ATP binding"/>
    <property type="evidence" value="ECO:0007669"/>
    <property type="project" value="UniProtKB-UniRule"/>
</dbReference>
<comment type="subcellular location">
    <subcellularLocation>
        <location evidence="1 10">Cytoplasm</location>
    </subcellularLocation>
</comment>
<dbReference type="GO" id="GO:0005737">
    <property type="term" value="C:cytoplasm"/>
    <property type="evidence" value="ECO:0007669"/>
    <property type="project" value="UniProtKB-SubCell"/>
</dbReference>
<evidence type="ECO:0000256" key="8">
    <source>
        <dbReference type="ARBA" id="ARBA00023146"/>
    </source>
</evidence>
<proteinExistence type="inferred from homology"/>
<dbReference type="InterPro" id="IPR002904">
    <property type="entry name" value="Lys-tRNA-ligase"/>
</dbReference>
<organism evidence="11 12">
    <name type="scientific">Candidatus Kaiserbacteria bacterium CG10_big_fil_rev_8_21_14_0_10_49_17</name>
    <dbReference type="NCBI Taxonomy" id="1974609"/>
    <lineage>
        <taxon>Bacteria</taxon>
        <taxon>Candidatus Kaiseribacteriota</taxon>
    </lineage>
</organism>
<dbReference type="SUPFAM" id="SSF48163">
    <property type="entry name" value="An anticodon-binding domain of class I aminoacyl-tRNA synthetases"/>
    <property type="match status" value="1"/>
</dbReference>
<dbReference type="Gene3D" id="3.40.50.620">
    <property type="entry name" value="HUPs"/>
    <property type="match status" value="2"/>
</dbReference>
<keyword evidence="8 10" id="KW-0030">Aminoacyl-tRNA synthetase</keyword>
<keyword evidence="3 10" id="KW-0963">Cytoplasm</keyword>
<dbReference type="HAMAP" id="MF_00177">
    <property type="entry name" value="Lys_tRNA_synth_class1"/>
    <property type="match status" value="1"/>
</dbReference>
<dbReference type="InterPro" id="IPR014729">
    <property type="entry name" value="Rossmann-like_a/b/a_fold"/>
</dbReference>
<dbReference type="NCBIfam" id="TIGR00467">
    <property type="entry name" value="lysS_arch"/>
    <property type="match status" value="1"/>
</dbReference>
<keyword evidence="5 10" id="KW-0547">Nucleotide-binding</keyword>
<evidence type="ECO:0000313" key="11">
    <source>
        <dbReference type="EMBL" id="PIT91089.1"/>
    </source>
</evidence>
<dbReference type="PANTHER" id="PTHR37940">
    <property type="entry name" value="LYSINE--TRNA LIGASE"/>
    <property type="match status" value="1"/>
</dbReference>
<evidence type="ECO:0000256" key="2">
    <source>
        <dbReference type="ARBA" id="ARBA00005594"/>
    </source>
</evidence>
<dbReference type="InterPro" id="IPR020751">
    <property type="entry name" value="aa-tRNA-synth_I_codon-bd_sub2"/>
</dbReference>
<reference evidence="12" key="1">
    <citation type="submission" date="2017-09" db="EMBL/GenBank/DDBJ databases">
        <title>Depth-based differentiation of microbial function through sediment-hosted aquifers and enrichment of novel symbionts in the deep terrestrial subsurface.</title>
        <authorList>
            <person name="Probst A.J."/>
            <person name="Ladd B."/>
            <person name="Jarett J.K."/>
            <person name="Geller-Mcgrath D.E."/>
            <person name="Sieber C.M.K."/>
            <person name="Emerson J.B."/>
            <person name="Anantharaman K."/>
            <person name="Thomas B.C."/>
            <person name="Malmstrom R."/>
            <person name="Stieglmeier M."/>
            <person name="Klingl A."/>
            <person name="Woyke T."/>
            <person name="Ryan C.M."/>
            <person name="Banfield J.F."/>
        </authorList>
    </citation>
    <scope>NUCLEOTIDE SEQUENCE [LARGE SCALE GENOMIC DNA]</scope>
</reference>
<evidence type="ECO:0000256" key="3">
    <source>
        <dbReference type="ARBA" id="ARBA00022490"/>
    </source>
</evidence>
<dbReference type="Pfam" id="PF01921">
    <property type="entry name" value="tRNA-synt_1f"/>
    <property type="match status" value="1"/>
</dbReference>
<comment type="catalytic activity">
    <reaction evidence="9 10">
        <text>tRNA(Lys) + L-lysine + ATP = L-lysyl-tRNA(Lys) + AMP + diphosphate</text>
        <dbReference type="Rhea" id="RHEA:20792"/>
        <dbReference type="Rhea" id="RHEA-COMP:9696"/>
        <dbReference type="Rhea" id="RHEA-COMP:9697"/>
        <dbReference type="ChEBI" id="CHEBI:30616"/>
        <dbReference type="ChEBI" id="CHEBI:32551"/>
        <dbReference type="ChEBI" id="CHEBI:33019"/>
        <dbReference type="ChEBI" id="CHEBI:78442"/>
        <dbReference type="ChEBI" id="CHEBI:78529"/>
        <dbReference type="ChEBI" id="CHEBI:456215"/>
        <dbReference type="EC" id="6.1.1.6"/>
    </reaction>
</comment>
<dbReference type="SUPFAM" id="SSF52374">
    <property type="entry name" value="Nucleotidylyl transferase"/>
    <property type="match status" value="1"/>
</dbReference>
<comment type="similarity">
    <text evidence="2 10">Belongs to the class-I aminoacyl-tRNA synthetase family.</text>
</comment>
<sequence>MFWADKIVNDIREKLADEKNAKSALVIRDEKTASGPVHVGAMRGAALHGILSYILRNEGYENTYLYEINDFDAFDTVPHGVDESFAEHLGKPLFAVPSPDGNGNYAEHYGNAFARVIQAAGFEPHVYYSSGEYKAGKYNDVIKTALTRATDINRINKEVSGSEKDAAYLPLMVICEGCGKVATTRAVKFNGETVHYVCDQEGSGALGCGHEGNVSPYDGNAKLPWKVEWAAKFKVFDVDIEGEGKDLATKGGARDVANHICREVFKWKPPYDAPYEFLLVDGKKMSTSKGNAATAVAVSALMPSKIFRTLLLGRDVRRAINFDPSGDTIPLLFDQYDRVAQKYWEGADDDDARLFSLIHEDDEPEAFFLPRFSQIAYLVQMTHLSLEDEVAAMKGAPLTEAEKKELEERAGYAQRWLREYAPDDFKFELQKDAVPSGAQTLSPGMKTAIGKILRYIEVHEDLDGQELHSALHDIRKESGVEPAVFFSAIYQSFLGTDSGPKAGWFLSVLPREFLIERLEEVSK</sequence>
<dbReference type="GO" id="GO:0000049">
    <property type="term" value="F:tRNA binding"/>
    <property type="evidence" value="ECO:0007669"/>
    <property type="project" value="InterPro"/>
</dbReference>
<accession>A0A2M6WE76</accession>
<gene>
    <name evidence="10 11" type="primary">lysS</name>
    <name evidence="11" type="ORF">COU17_02255</name>
</gene>
<evidence type="ECO:0000313" key="12">
    <source>
        <dbReference type="Proteomes" id="UP000228809"/>
    </source>
</evidence>
<dbReference type="GO" id="GO:0004824">
    <property type="term" value="F:lysine-tRNA ligase activity"/>
    <property type="evidence" value="ECO:0007669"/>
    <property type="project" value="UniProtKB-UniRule"/>
</dbReference>
<dbReference type="InterPro" id="IPR008925">
    <property type="entry name" value="aa_tRNA-synth_I_cd-bd_sf"/>
</dbReference>
<evidence type="ECO:0000256" key="5">
    <source>
        <dbReference type="ARBA" id="ARBA00022741"/>
    </source>
</evidence>
<evidence type="ECO:0000256" key="1">
    <source>
        <dbReference type="ARBA" id="ARBA00004496"/>
    </source>
</evidence>
<dbReference type="Proteomes" id="UP000228809">
    <property type="component" value="Unassembled WGS sequence"/>
</dbReference>